<dbReference type="EMBL" id="JARJJS010000009">
    <property type="protein sequence ID" value="MDF4026940.1"/>
    <property type="molecule type" value="Genomic_DNA"/>
</dbReference>
<protein>
    <submittedName>
        <fullName evidence="1">Uncharacterized protein</fullName>
    </submittedName>
</protein>
<accession>A0ABT6BFM7</accession>
<name>A0ABT6BFM7_9GAMM</name>
<keyword evidence="2" id="KW-1185">Reference proteome</keyword>
<comment type="caution">
    <text evidence="1">The sequence shown here is derived from an EMBL/GenBank/DDBJ whole genome shotgun (WGS) entry which is preliminary data.</text>
</comment>
<proteinExistence type="predicted"/>
<reference evidence="1 2" key="1">
    <citation type="journal article" date="2024" name="Curr. Microbiol.">
        <title>Luteibacter sahnii sp. nov., A Novel Yellow-Colored Xanthomonadin Pigment Producing Probiotic Bacterium from Healthy Rice Seed Microbiome.</title>
        <authorList>
            <person name="Jaiswal G."/>
            <person name="Rana R."/>
            <person name="Nayak P.K."/>
            <person name="Chouhan R."/>
            <person name="Gandhi S.G."/>
            <person name="Patel H.K."/>
            <person name="Patil P.B."/>
        </authorList>
    </citation>
    <scope>NUCLEOTIDE SEQUENCE [LARGE SCALE GENOMIC DNA]</scope>
    <source>
        <strain evidence="1 2">PPL201</strain>
    </source>
</reference>
<gene>
    <name evidence="1" type="ORF">P3W24_18350</name>
</gene>
<dbReference type="Proteomes" id="UP001528850">
    <property type="component" value="Unassembled WGS sequence"/>
</dbReference>
<sequence length="71" mass="7587">MRSSQKSIEEVLTGKRPIKMAVTDFPISQDAVDAQVRLQGRLSDALCESGALRVKVVEDSGPGNDDDAKVG</sequence>
<evidence type="ECO:0000313" key="1">
    <source>
        <dbReference type="EMBL" id="MDF4026940.1"/>
    </source>
</evidence>
<evidence type="ECO:0000313" key="2">
    <source>
        <dbReference type="Proteomes" id="UP001528850"/>
    </source>
</evidence>
<organism evidence="1 2">
    <name type="scientific">Luteibacter sahnii</name>
    <dbReference type="NCBI Taxonomy" id="3021977"/>
    <lineage>
        <taxon>Bacteria</taxon>
        <taxon>Pseudomonadati</taxon>
        <taxon>Pseudomonadota</taxon>
        <taxon>Gammaproteobacteria</taxon>
        <taxon>Lysobacterales</taxon>
        <taxon>Rhodanobacteraceae</taxon>
        <taxon>Luteibacter</taxon>
    </lineage>
</organism>